<sequence>MMQSACKKYFFTAFLTVAFAVLSLPGSAQDIPFIPPVFNYSTGIYKAGNQNWAIAQGGNGVIYVGNNNGLLSFEGVNWKLHPLPNNLSVKSIFVDTTITPERIYVGSFEEFGYFEPDETNQLIYHSIKNLAKDYPFHNDEVWTIHPFNGKLYFQSFSGVFVYDGKEVTTLKPSPAVLYFFPVGEKMFAQLINDDFCRFDGEQFHPVITRDQLNDDNVVALLPFDDDYLLVTSKNGLFRFSENVQTMIPWTISTAPELQEAIINRAMLSGHAQYVFGTLNSGLFAIGKDGNMLWHINRSNGLNNNTVLALYNDREDNIWAALDNGISHIHTRSHFTLFEPADMQIGLVEDILYHQNNLYLATNLGIYRYSEGEKNFFRLPGFDIQSWFIKSFGKQVFVGHNLGTSELKNGREVPIPEAISGGMDIKQATINGKNILLESSYTSLYVYTQAPSGDWVFSHRVEGFSDLIKNLEIDPAGNIWAGHMYKGVYRLRLDSELRKVAEMEYYQSLDKTPSSISHPVKVMKLKGRIVFTDGTHFYTYDDIQQKIIPYDLLNMELADFADTYRIVPVNDNLYWFIRNSEYALVASEGNNYTLKDRIPYSILNNPPNEGRANVYVASENTTYFSLNGGIGKYTFAERMPAGEKILYLSSVEYYDRKNDRTFYLDPRKNAIIAYQHNDIGFQFMYPEYSQKTFRVECYLEGYDSRWVNTGENLSITYNNLPAAEYILKARVLNNSGLVLSSVSFSFRIKNPWYKTGWAYLSYVLIILLIAALFIRNHVQKVVQRESKLFTEQENRRLAQLEKQEKEITRLRNEKLEADLTHKSKELASATMMIINHTEFLNNLRTHIQSLMLSGKINRTEGNALLTMIGNNLSEEDAWTVFQENFDLIHENFFRKLKERYPALTPSDLKLCTLLRLNYSSKEIAGMMNISIRGVEAARYRLRKKLNLSETENLVDFMIKFK</sequence>
<dbReference type="InterPro" id="IPR036388">
    <property type="entry name" value="WH-like_DNA-bd_sf"/>
</dbReference>
<accession>A0A101HJR7</accession>
<keyword evidence="1" id="KW-0175">Coiled coil</keyword>
<evidence type="ECO:0000313" key="5">
    <source>
        <dbReference type="EMBL" id="KUK78028.1"/>
    </source>
</evidence>
<dbReference type="Gene3D" id="1.10.10.10">
    <property type="entry name" value="Winged helix-like DNA-binding domain superfamily/Winged helix DNA-binding domain"/>
    <property type="match status" value="1"/>
</dbReference>
<name>A0A101HJR7_9BACT</name>
<keyword evidence="2" id="KW-0812">Transmembrane</keyword>
<dbReference type="GO" id="GO:0006355">
    <property type="term" value="P:regulation of DNA-templated transcription"/>
    <property type="evidence" value="ECO:0007669"/>
    <property type="project" value="InterPro"/>
</dbReference>
<evidence type="ECO:0000259" key="4">
    <source>
        <dbReference type="SMART" id="SM00421"/>
    </source>
</evidence>
<dbReference type="Gene3D" id="2.130.10.10">
    <property type="entry name" value="YVTN repeat-like/Quinoprotein amine dehydrogenase"/>
    <property type="match status" value="3"/>
</dbReference>
<dbReference type="Proteomes" id="UP000053860">
    <property type="component" value="Unassembled WGS sequence"/>
</dbReference>
<feature type="chain" id="PRO_5007096956" description="HTH luxR-type domain-containing protein" evidence="3">
    <location>
        <begin position="29"/>
        <end position="960"/>
    </location>
</feature>
<dbReference type="PATRIC" id="fig|294710.3.peg.850"/>
<dbReference type="InterPro" id="IPR000792">
    <property type="entry name" value="Tscrpt_reg_LuxR_C"/>
</dbReference>
<evidence type="ECO:0000256" key="2">
    <source>
        <dbReference type="SAM" id="Phobius"/>
    </source>
</evidence>
<evidence type="ECO:0000313" key="6">
    <source>
        <dbReference type="Proteomes" id="UP000053860"/>
    </source>
</evidence>
<dbReference type="EMBL" id="LGGN01000082">
    <property type="protein sequence ID" value="KUK78028.1"/>
    <property type="molecule type" value="Genomic_DNA"/>
</dbReference>
<organism evidence="5 6">
    <name type="scientific">Proteiniphilum acetatigenes</name>
    <dbReference type="NCBI Taxonomy" id="294710"/>
    <lineage>
        <taxon>Bacteria</taxon>
        <taxon>Pseudomonadati</taxon>
        <taxon>Bacteroidota</taxon>
        <taxon>Bacteroidia</taxon>
        <taxon>Bacteroidales</taxon>
        <taxon>Dysgonomonadaceae</taxon>
        <taxon>Proteiniphilum</taxon>
    </lineage>
</organism>
<comment type="caution">
    <text evidence="5">The sequence shown here is derived from an EMBL/GenBank/DDBJ whole genome shotgun (WGS) entry which is preliminary data.</text>
</comment>
<dbReference type="InterPro" id="IPR016032">
    <property type="entry name" value="Sig_transdc_resp-reg_C-effctor"/>
</dbReference>
<evidence type="ECO:0000256" key="1">
    <source>
        <dbReference type="SAM" id="Coils"/>
    </source>
</evidence>
<dbReference type="GO" id="GO:0003677">
    <property type="term" value="F:DNA binding"/>
    <property type="evidence" value="ECO:0007669"/>
    <property type="project" value="InterPro"/>
</dbReference>
<gene>
    <name evidence="5" type="ORF">XD92_0574</name>
</gene>
<proteinExistence type="predicted"/>
<keyword evidence="2" id="KW-0472">Membrane</keyword>
<dbReference type="SUPFAM" id="SSF46894">
    <property type="entry name" value="C-terminal effector domain of the bipartite response regulators"/>
    <property type="match status" value="1"/>
</dbReference>
<feature type="transmembrane region" description="Helical" evidence="2">
    <location>
        <begin position="755"/>
        <end position="773"/>
    </location>
</feature>
<keyword evidence="2" id="KW-1133">Transmembrane helix</keyword>
<dbReference type="InterPro" id="IPR013783">
    <property type="entry name" value="Ig-like_fold"/>
</dbReference>
<evidence type="ECO:0000256" key="3">
    <source>
        <dbReference type="SAM" id="SignalP"/>
    </source>
</evidence>
<keyword evidence="3" id="KW-0732">Signal</keyword>
<dbReference type="Gene3D" id="2.60.40.10">
    <property type="entry name" value="Immunoglobulins"/>
    <property type="match status" value="1"/>
</dbReference>
<reference evidence="6" key="1">
    <citation type="journal article" date="2015" name="MBio">
        <title>Genome-Resolved Metagenomic Analysis Reveals Roles for Candidate Phyla and Other Microbial Community Members in Biogeochemical Transformations in Oil Reservoirs.</title>
        <authorList>
            <person name="Hu P."/>
            <person name="Tom L."/>
            <person name="Singh A."/>
            <person name="Thomas B.C."/>
            <person name="Baker B.J."/>
            <person name="Piceno Y.M."/>
            <person name="Andersen G.L."/>
            <person name="Banfield J.F."/>
        </authorList>
    </citation>
    <scope>NUCLEOTIDE SEQUENCE [LARGE SCALE GENOMIC DNA]</scope>
</reference>
<feature type="domain" description="HTH luxR-type" evidence="4">
    <location>
        <begin position="899"/>
        <end position="956"/>
    </location>
</feature>
<dbReference type="InterPro" id="IPR011123">
    <property type="entry name" value="Y_Y_Y"/>
</dbReference>
<dbReference type="InterPro" id="IPR011047">
    <property type="entry name" value="Quinoprotein_ADH-like_sf"/>
</dbReference>
<protein>
    <recommendedName>
        <fullName evidence="4">HTH luxR-type domain-containing protein</fullName>
    </recommendedName>
</protein>
<dbReference type="SMART" id="SM00421">
    <property type="entry name" value="HTH_LUXR"/>
    <property type="match status" value="1"/>
</dbReference>
<dbReference type="SUPFAM" id="SSF50998">
    <property type="entry name" value="Quinoprotein alcohol dehydrogenase-like"/>
    <property type="match status" value="1"/>
</dbReference>
<dbReference type="AlphaFoldDB" id="A0A101HJR7"/>
<dbReference type="InterPro" id="IPR015943">
    <property type="entry name" value="WD40/YVTN_repeat-like_dom_sf"/>
</dbReference>
<feature type="coiled-coil region" evidence="1">
    <location>
        <begin position="789"/>
        <end position="819"/>
    </location>
</feature>
<feature type="signal peptide" evidence="3">
    <location>
        <begin position="1"/>
        <end position="28"/>
    </location>
</feature>
<dbReference type="Pfam" id="PF07495">
    <property type="entry name" value="Y_Y_Y"/>
    <property type="match status" value="1"/>
</dbReference>